<reference evidence="5 6" key="1">
    <citation type="submission" date="2008-07" db="EMBL/GenBank/DDBJ databases">
        <authorList>
            <person name="El-Sayed N."/>
            <person name="Caler E."/>
            <person name="Inman J."/>
            <person name="Amedeo P."/>
            <person name="Hass B."/>
            <person name="Wortman J."/>
        </authorList>
    </citation>
    <scope>NUCLEOTIDE SEQUENCE [LARGE SCALE GENOMIC DNA]</scope>
    <source>
        <strain evidence="6">ATCC 50983 / TXsc</strain>
    </source>
</reference>
<dbReference type="OMA" id="LEQDECH"/>
<gene>
    <name evidence="5" type="ORF">Pmar_PMAR003630</name>
</gene>
<keyword evidence="3" id="KW-0677">Repeat</keyword>
<dbReference type="OrthoDB" id="76388at2759"/>
<dbReference type="RefSeq" id="XP_002784371.1">
    <property type="nucleotide sequence ID" value="XM_002784325.1"/>
</dbReference>
<dbReference type="InterPro" id="IPR051185">
    <property type="entry name" value="ASPM"/>
</dbReference>
<dbReference type="PANTHER" id="PTHR22706:SF1">
    <property type="entry name" value="ASSEMBLY FACTOR FOR SPINDLE MICROTUBULES"/>
    <property type="match status" value="1"/>
</dbReference>
<dbReference type="GeneID" id="9061305"/>
<keyword evidence="4" id="KW-0112">Calmodulin-binding</keyword>
<dbReference type="PANTHER" id="PTHR22706">
    <property type="entry name" value="ASSEMBLY FACTOR FOR SPINDLE MICROTUBULES"/>
    <property type="match status" value="1"/>
</dbReference>
<dbReference type="SMART" id="SM00015">
    <property type="entry name" value="IQ"/>
    <property type="match status" value="12"/>
</dbReference>
<keyword evidence="2" id="KW-0963">Cytoplasm</keyword>
<dbReference type="InParanoid" id="C5KHV5"/>
<protein>
    <submittedName>
        <fullName evidence="5">Uncharacterized protein</fullName>
    </submittedName>
</protein>
<dbReference type="Pfam" id="PF00612">
    <property type="entry name" value="IQ"/>
    <property type="match status" value="7"/>
</dbReference>
<dbReference type="AlphaFoldDB" id="C5KHV5"/>
<dbReference type="GO" id="GO:0051295">
    <property type="term" value="P:establishment of meiotic spindle localization"/>
    <property type="evidence" value="ECO:0007669"/>
    <property type="project" value="TreeGrafter"/>
</dbReference>
<evidence type="ECO:0000256" key="4">
    <source>
        <dbReference type="ARBA" id="ARBA00022860"/>
    </source>
</evidence>
<dbReference type="EMBL" id="GG673069">
    <property type="protein sequence ID" value="EER16167.1"/>
    <property type="molecule type" value="Genomic_DNA"/>
</dbReference>
<dbReference type="InterPro" id="IPR000048">
    <property type="entry name" value="IQ_motif_EF-hand-BS"/>
</dbReference>
<dbReference type="InterPro" id="IPR027417">
    <property type="entry name" value="P-loop_NTPase"/>
</dbReference>
<evidence type="ECO:0000313" key="6">
    <source>
        <dbReference type="Proteomes" id="UP000007800"/>
    </source>
</evidence>
<accession>C5KHV5</accession>
<dbReference type="GO" id="GO:0000922">
    <property type="term" value="C:spindle pole"/>
    <property type="evidence" value="ECO:0007669"/>
    <property type="project" value="TreeGrafter"/>
</dbReference>
<name>C5KHV5_PERM5</name>
<dbReference type="Proteomes" id="UP000007800">
    <property type="component" value="Unassembled WGS sequence"/>
</dbReference>
<evidence type="ECO:0000256" key="1">
    <source>
        <dbReference type="ARBA" id="ARBA00004496"/>
    </source>
</evidence>
<dbReference type="GO" id="GO:0005737">
    <property type="term" value="C:cytoplasm"/>
    <property type="evidence" value="ECO:0007669"/>
    <property type="project" value="UniProtKB-SubCell"/>
</dbReference>
<organism evidence="6">
    <name type="scientific">Perkinsus marinus (strain ATCC 50983 / TXsc)</name>
    <dbReference type="NCBI Taxonomy" id="423536"/>
    <lineage>
        <taxon>Eukaryota</taxon>
        <taxon>Sar</taxon>
        <taxon>Alveolata</taxon>
        <taxon>Perkinsozoa</taxon>
        <taxon>Perkinsea</taxon>
        <taxon>Perkinsida</taxon>
        <taxon>Perkinsidae</taxon>
        <taxon>Perkinsus</taxon>
    </lineage>
</organism>
<dbReference type="GO" id="GO:0000278">
    <property type="term" value="P:mitotic cell cycle"/>
    <property type="evidence" value="ECO:0007669"/>
    <property type="project" value="TreeGrafter"/>
</dbReference>
<evidence type="ECO:0000256" key="2">
    <source>
        <dbReference type="ARBA" id="ARBA00022490"/>
    </source>
</evidence>
<evidence type="ECO:0000313" key="5">
    <source>
        <dbReference type="EMBL" id="EER16167.1"/>
    </source>
</evidence>
<keyword evidence="6" id="KW-1185">Reference proteome</keyword>
<comment type="subcellular location">
    <subcellularLocation>
        <location evidence="1">Cytoplasm</location>
    </subcellularLocation>
</comment>
<evidence type="ECO:0000256" key="3">
    <source>
        <dbReference type="ARBA" id="ARBA00022737"/>
    </source>
</evidence>
<proteinExistence type="predicted"/>
<sequence length="445" mass="53192">MTYMDICFPWEDLGDNISHQKRYLIAREKLQEFTELKQELDRLVSGVPAVGLIEKHWLEHHHRIRGPARNRAATRLAAWWKAVPSQRAYKAFCRARKANRAAVTLQRFWRRELNRRKAALQRELAEHAAIVSRVQALWRGRVARRKVGKLRQEAAERSADLRAAMFIQAAYKRNREKRRTLVEGIAAMKVALVWRSFLARRKLQRQMSAEYIQLYWRNLKRRKVTRENRAATTIQSIRRGNLVRRENARQKELIIRLQTRRRGTVARRVAEDLRQAAARDSRVVHATTFIQAIFKGNRARQNFLFEKMMRERASIIIQCLWRGSKARKETGKHREHLVRVQALWRGALARREVNELREAIVLEDRVINAMTFIQAMYKGNAQRRKYLWEKMMVTRVQRTWRRFVWQRRLRRASATKTIQLYWRWRKAALRGEEGRRRAAIALQTR</sequence>
<dbReference type="GO" id="GO:0005516">
    <property type="term" value="F:calmodulin binding"/>
    <property type="evidence" value="ECO:0007669"/>
    <property type="project" value="UniProtKB-KW"/>
</dbReference>
<dbReference type="SUPFAM" id="SSF52540">
    <property type="entry name" value="P-loop containing nucleoside triphosphate hydrolases"/>
    <property type="match status" value="1"/>
</dbReference>
<dbReference type="PROSITE" id="PS50096">
    <property type="entry name" value="IQ"/>
    <property type="match status" value="8"/>
</dbReference>
<dbReference type="Gene3D" id="1.20.5.190">
    <property type="match status" value="4"/>
</dbReference>
<dbReference type="GO" id="GO:0007051">
    <property type="term" value="P:spindle organization"/>
    <property type="evidence" value="ECO:0007669"/>
    <property type="project" value="TreeGrafter"/>
</dbReference>